<dbReference type="EMBL" id="CAJVPY010020922">
    <property type="protein sequence ID" value="CAG8777599.1"/>
    <property type="molecule type" value="Genomic_DNA"/>
</dbReference>
<reference evidence="1" key="1">
    <citation type="submission" date="2021-06" db="EMBL/GenBank/DDBJ databases">
        <authorList>
            <person name="Kallberg Y."/>
            <person name="Tangrot J."/>
            <person name="Rosling A."/>
        </authorList>
    </citation>
    <scope>NUCLEOTIDE SEQUENCE</scope>
    <source>
        <strain evidence="1">MA453B</strain>
    </source>
</reference>
<comment type="caution">
    <text evidence="1">The sequence shown here is derived from an EMBL/GenBank/DDBJ whole genome shotgun (WGS) entry which is preliminary data.</text>
</comment>
<organism evidence="1 2">
    <name type="scientific">Dentiscutata erythropus</name>
    <dbReference type="NCBI Taxonomy" id="1348616"/>
    <lineage>
        <taxon>Eukaryota</taxon>
        <taxon>Fungi</taxon>
        <taxon>Fungi incertae sedis</taxon>
        <taxon>Mucoromycota</taxon>
        <taxon>Glomeromycotina</taxon>
        <taxon>Glomeromycetes</taxon>
        <taxon>Diversisporales</taxon>
        <taxon>Gigasporaceae</taxon>
        <taxon>Dentiscutata</taxon>
    </lineage>
</organism>
<dbReference type="Proteomes" id="UP000789405">
    <property type="component" value="Unassembled WGS sequence"/>
</dbReference>
<name>A0A9N9JE13_9GLOM</name>
<proteinExistence type="predicted"/>
<gene>
    <name evidence="1" type="ORF">DERYTH_LOCUS19299</name>
</gene>
<evidence type="ECO:0000313" key="2">
    <source>
        <dbReference type="Proteomes" id="UP000789405"/>
    </source>
</evidence>
<keyword evidence="2" id="KW-1185">Reference proteome</keyword>
<accession>A0A9N9JE13</accession>
<sequence length="80" mass="8591">MLACILIGVEVLLDKALEALFEVIASGDILDKFLGLLRLVLGLGDLVGVCAGPKYRHLYGIVDTRAVICFGVWGLFVVDT</sequence>
<dbReference type="AlphaFoldDB" id="A0A9N9JE13"/>
<feature type="non-terminal residue" evidence="1">
    <location>
        <position position="80"/>
    </location>
</feature>
<evidence type="ECO:0000313" key="1">
    <source>
        <dbReference type="EMBL" id="CAG8777599.1"/>
    </source>
</evidence>
<protein>
    <submittedName>
        <fullName evidence="1">20434_t:CDS:1</fullName>
    </submittedName>
</protein>